<dbReference type="SUPFAM" id="SSF52980">
    <property type="entry name" value="Restriction endonuclease-like"/>
    <property type="match status" value="1"/>
</dbReference>
<evidence type="ECO:0000313" key="2">
    <source>
        <dbReference type="EMBL" id="MBD2702223.1"/>
    </source>
</evidence>
<dbReference type="RefSeq" id="WP_190888072.1">
    <property type="nucleotide sequence ID" value="NZ_JACWZY010000013.1"/>
</dbReference>
<name>A0A927ARF2_9BACT</name>
<dbReference type="CDD" id="cd06260">
    <property type="entry name" value="DUF820-like"/>
    <property type="match status" value="1"/>
</dbReference>
<gene>
    <name evidence="2" type="ORF">IC229_16340</name>
</gene>
<sequence>MITELSQLDPNGTYTYADYLKWRFDESVELIKGKLYDMSPAPRSKHQRISMQTSGELYAHFRGRSCAVYSAPFDVRLPNPGYEPGFNNKIYTVVQPDICVICDSTKIDEFGCVGPPDWIIEITSPSTLKKDFNEKFDLYESAGVREYWIAVPKSQEIYAYVLENERYTEHEVYEQGDKATSAIFPELTLELDWIFG</sequence>
<dbReference type="PANTHER" id="PTHR36558:SF1">
    <property type="entry name" value="RESTRICTION ENDONUCLEASE DOMAIN-CONTAINING PROTEIN-RELATED"/>
    <property type="match status" value="1"/>
</dbReference>
<keyword evidence="2" id="KW-0255">Endonuclease</keyword>
<reference evidence="2" key="1">
    <citation type="submission" date="2020-09" db="EMBL/GenBank/DDBJ databases">
        <authorList>
            <person name="Kim M.K."/>
        </authorList>
    </citation>
    <scope>NUCLEOTIDE SEQUENCE</scope>
    <source>
        <strain evidence="2">BT702</strain>
    </source>
</reference>
<dbReference type="Gene3D" id="3.90.1570.10">
    <property type="entry name" value="tt1808, chain A"/>
    <property type="match status" value="1"/>
</dbReference>
<dbReference type="InterPro" id="IPR012296">
    <property type="entry name" value="Nuclease_put_TT1808"/>
</dbReference>
<comment type="caution">
    <text evidence="2">The sequence shown here is derived from an EMBL/GenBank/DDBJ whole genome shotgun (WGS) entry which is preliminary data.</text>
</comment>
<evidence type="ECO:0000313" key="3">
    <source>
        <dbReference type="Proteomes" id="UP000598820"/>
    </source>
</evidence>
<dbReference type="Proteomes" id="UP000598820">
    <property type="component" value="Unassembled WGS sequence"/>
</dbReference>
<organism evidence="2 3">
    <name type="scientific">Spirosoma profusum</name>
    <dbReference type="NCBI Taxonomy" id="2771354"/>
    <lineage>
        <taxon>Bacteria</taxon>
        <taxon>Pseudomonadati</taxon>
        <taxon>Bacteroidota</taxon>
        <taxon>Cytophagia</taxon>
        <taxon>Cytophagales</taxon>
        <taxon>Cytophagaceae</taxon>
        <taxon>Spirosoma</taxon>
    </lineage>
</organism>
<feature type="domain" description="Putative restriction endonuclease" evidence="1">
    <location>
        <begin position="18"/>
        <end position="191"/>
    </location>
</feature>
<proteinExistence type="predicted"/>
<evidence type="ECO:0000259" key="1">
    <source>
        <dbReference type="Pfam" id="PF05685"/>
    </source>
</evidence>
<dbReference type="InterPro" id="IPR011335">
    <property type="entry name" value="Restrct_endonuc-II-like"/>
</dbReference>
<dbReference type="Pfam" id="PF05685">
    <property type="entry name" value="Uma2"/>
    <property type="match status" value="1"/>
</dbReference>
<keyword evidence="2" id="KW-0378">Hydrolase</keyword>
<dbReference type="GO" id="GO:0004519">
    <property type="term" value="F:endonuclease activity"/>
    <property type="evidence" value="ECO:0007669"/>
    <property type="project" value="UniProtKB-KW"/>
</dbReference>
<dbReference type="InterPro" id="IPR008538">
    <property type="entry name" value="Uma2"/>
</dbReference>
<dbReference type="EMBL" id="JACWZY010000013">
    <property type="protein sequence ID" value="MBD2702223.1"/>
    <property type="molecule type" value="Genomic_DNA"/>
</dbReference>
<protein>
    <submittedName>
        <fullName evidence="2">Uma2 family endonuclease</fullName>
    </submittedName>
</protein>
<accession>A0A927ARF2</accession>
<keyword evidence="2" id="KW-0540">Nuclease</keyword>
<dbReference type="AlphaFoldDB" id="A0A927ARF2"/>
<keyword evidence="3" id="KW-1185">Reference proteome</keyword>
<dbReference type="PANTHER" id="PTHR36558">
    <property type="entry name" value="GLR1098 PROTEIN"/>
    <property type="match status" value="1"/>
</dbReference>